<reference evidence="2" key="1">
    <citation type="submission" date="2017-06" db="EMBL/GenBank/DDBJ databases">
        <title>Genome analysis of Fimbriiglobus ruber SP5, the first member of the order Planctomycetales with confirmed chitinolytic capability.</title>
        <authorList>
            <person name="Ravin N.V."/>
            <person name="Rakitin A.L."/>
            <person name="Ivanova A.A."/>
            <person name="Beletsky A.V."/>
            <person name="Kulichevskaya I.S."/>
            <person name="Mardanov A.V."/>
            <person name="Dedysh S.N."/>
        </authorList>
    </citation>
    <scope>NUCLEOTIDE SEQUENCE [LARGE SCALE GENOMIC DNA]</scope>
    <source>
        <strain evidence="2">SP5</strain>
    </source>
</reference>
<protein>
    <submittedName>
        <fullName evidence="1">Uncharacterized protein</fullName>
    </submittedName>
</protein>
<keyword evidence="2" id="KW-1185">Reference proteome</keyword>
<sequence length="37" mass="4103">MSGGVEVDTVILRLRDFTDVGRGHSVRQLPQTFTVSK</sequence>
<dbReference type="EMBL" id="NIDE01000005">
    <property type="protein sequence ID" value="OWK41679.1"/>
    <property type="molecule type" value="Genomic_DNA"/>
</dbReference>
<accession>A0A225DWV9</accession>
<dbReference type="AlphaFoldDB" id="A0A225DWV9"/>
<evidence type="ECO:0000313" key="1">
    <source>
        <dbReference type="EMBL" id="OWK41679.1"/>
    </source>
</evidence>
<proteinExistence type="predicted"/>
<name>A0A225DWV9_9BACT</name>
<dbReference type="Proteomes" id="UP000214646">
    <property type="component" value="Unassembled WGS sequence"/>
</dbReference>
<organism evidence="1 2">
    <name type="scientific">Fimbriiglobus ruber</name>
    <dbReference type="NCBI Taxonomy" id="1908690"/>
    <lineage>
        <taxon>Bacteria</taxon>
        <taxon>Pseudomonadati</taxon>
        <taxon>Planctomycetota</taxon>
        <taxon>Planctomycetia</taxon>
        <taxon>Gemmatales</taxon>
        <taxon>Gemmataceae</taxon>
        <taxon>Fimbriiglobus</taxon>
    </lineage>
</organism>
<gene>
    <name evidence="1" type="ORF">FRUB_03757</name>
</gene>
<comment type="caution">
    <text evidence="1">The sequence shown here is derived from an EMBL/GenBank/DDBJ whole genome shotgun (WGS) entry which is preliminary data.</text>
</comment>
<evidence type="ECO:0000313" key="2">
    <source>
        <dbReference type="Proteomes" id="UP000214646"/>
    </source>
</evidence>